<evidence type="ECO:0000259" key="5">
    <source>
        <dbReference type="Pfam" id="PF26251"/>
    </source>
</evidence>
<reference evidence="9" key="2">
    <citation type="submission" date="2025-09" db="UniProtKB">
        <authorList>
            <consortium name="Ensembl"/>
        </authorList>
    </citation>
    <scope>IDENTIFICATION</scope>
</reference>
<evidence type="ECO:0000256" key="1">
    <source>
        <dbReference type="ARBA" id="ARBA00004555"/>
    </source>
</evidence>
<dbReference type="InterPro" id="IPR058567">
    <property type="entry name" value="Ig_TRAPPC9_Trs120_3rd"/>
</dbReference>
<dbReference type="InterPro" id="IPR058564">
    <property type="entry name" value="TPR_TRAPPC9_Trs120"/>
</dbReference>
<sequence length="1049" mass="118042">MSVPDYMQCAEDHQTLLVVVQPVGIVSEENFFRIYKRICSVSQISVRDSQRVLYIRYRHHYPPENNEWGDFQTHRKVVGLITITDCFSAKDWPQTFEKFHVQKEIYGSTLYDSRLFVFGLQGEIVEQPRTDVAFYPNYEDCQTVEKRIEDFIESLFIVLESKRLDRATDKSGDKIPLLCVPFEKKDFVGLDTDSRHYKKRCQGRMRKHVGDLCLQAGMLQDSLVHYHMSVELLRSVNDFLWLGAALEGLCSASVIYHYPGGTGGKSGARRFQGSTLPAEAANRHRPGAQEVLIDPGALTTNGINPDTSTEIGRAKNCLSPEDIIDKYKEAISYYSKYKNAGVIELEACIKAVRVLAIQKRSMEASEFLQNAVYINLRQLSEEEKIQRYSVLSELYELIGFHRKSAFFKRVAAMQCVAPSIAEPGWRACYKLLLETLPGYSLSLDPKDFSRGAHRGWAAVQMRLLHELVYASRRMGNPALSVRHLSFLLQTMLDFLSDQEKKDVTQSLENYTSKCPGTMEPIALRDGLTLPPVPFTKLPIVRHVKLLNLPASLRPHKMKSLLGQNVSTKSPFIYSPIIAHNRGEERNKKIDFQWVQGDVCEVQLMVYNPMPFELRVENMGLLTSGVEFESLPAALSLPAESGLYPVTLVGVPQTTGTITVNEKLYGDFLSWKLEETLAQFPLQPGKVATFTINIKVKLDFSCQENLLQDLSDDGISVSGFPLSSPFRQVVRPRVEGKPVNPPESNKAGDYSHVKTLEAILNFKYSGGPGHTEGYYRNLSLGLHIEVEPSVFFTRVSTLPATSTRQCHLLLDVFNSTEHELTISTRSSEALILHAGECQRMAIQVDKFNFESFPESPGEKGQFANPKQLEEERREARGLEIHSKLGICWRIPSLKRSGEASVEGLLNQLVLEHLQLAPLQWDVLVDGQLCDCESAAACQVGDPVRLEVRLTNRSPRSVGPFALTVVPFQDHQNGVHNYDLHDTISFVGSSTFYLDAVQPSGQSACLGALLFLYTGDFFLHIRFHEDSTSKELPPSWFCLPSVHVRALEAQA</sequence>
<dbReference type="Pfam" id="PF08626">
    <property type="entry name" value="TRAPPC9-Trs120"/>
    <property type="match status" value="1"/>
</dbReference>
<proteinExistence type="inferred from homology"/>
<organism evidence="9 10">
    <name type="scientific">Piliocolobus tephrosceles</name>
    <name type="common">Ugandan red Colobus</name>
    <dbReference type="NCBI Taxonomy" id="591936"/>
    <lineage>
        <taxon>Eukaryota</taxon>
        <taxon>Metazoa</taxon>
        <taxon>Chordata</taxon>
        <taxon>Craniata</taxon>
        <taxon>Vertebrata</taxon>
        <taxon>Euteleostomi</taxon>
        <taxon>Mammalia</taxon>
        <taxon>Eutheria</taxon>
        <taxon>Euarchontoglires</taxon>
        <taxon>Primates</taxon>
        <taxon>Haplorrhini</taxon>
        <taxon>Catarrhini</taxon>
        <taxon>Cercopithecidae</taxon>
        <taxon>Colobinae</taxon>
        <taxon>Piliocolobus</taxon>
    </lineage>
</organism>
<dbReference type="Pfam" id="PF26254">
    <property type="entry name" value="Ig_TRAPPC9-Trs120_1st"/>
    <property type="match status" value="1"/>
</dbReference>
<dbReference type="InterPro" id="IPR013935">
    <property type="entry name" value="Trs120_TRAPPC9"/>
</dbReference>
<dbReference type="PANTHER" id="PTHR21512">
    <property type="entry name" value="TRAFFICKING PROTEIN PARTICLE COMPLEX SUBUNIT 9"/>
    <property type="match status" value="1"/>
</dbReference>
<evidence type="ECO:0000259" key="4">
    <source>
        <dbReference type="Pfam" id="PF08626"/>
    </source>
</evidence>
<feature type="domain" description="Trs120/TRAPPC9 first Ig-like" evidence="6">
    <location>
        <begin position="540"/>
        <end position="660"/>
    </location>
</feature>
<dbReference type="AlphaFoldDB" id="A0A8C9HWP5"/>
<evidence type="ECO:0000313" key="9">
    <source>
        <dbReference type="Ensembl" id="ENSPTEP00000027682.1"/>
    </source>
</evidence>
<evidence type="ECO:0000256" key="2">
    <source>
        <dbReference type="ARBA" id="ARBA00008459"/>
    </source>
</evidence>
<feature type="domain" description="Trs120/TRAPPC9 fourth Ig-like" evidence="8">
    <location>
        <begin position="931"/>
        <end position="1044"/>
    </location>
</feature>
<evidence type="ECO:0000259" key="7">
    <source>
        <dbReference type="Pfam" id="PF26282"/>
    </source>
</evidence>
<reference evidence="9" key="1">
    <citation type="submission" date="2025-08" db="UniProtKB">
        <authorList>
            <consortium name="Ensembl"/>
        </authorList>
    </citation>
    <scope>IDENTIFICATION</scope>
</reference>
<keyword evidence="3" id="KW-0333">Golgi apparatus</keyword>
<dbReference type="GO" id="GO:0005802">
    <property type="term" value="C:trans-Golgi network"/>
    <property type="evidence" value="ECO:0007669"/>
    <property type="project" value="TreeGrafter"/>
</dbReference>
<keyword evidence="10" id="KW-1185">Reference proteome</keyword>
<evidence type="ECO:0000259" key="6">
    <source>
        <dbReference type="Pfam" id="PF26254"/>
    </source>
</evidence>
<evidence type="ECO:0000259" key="8">
    <source>
        <dbReference type="Pfam" id="PF26283"/>
    </source>
</evidence>
<dbReference type="Pfam" id="PF26282">
    <property type="entry name" value="Ig_TRAPPC9-Trs120_3rd"/>
    <property type="match status" value="1"/>
</dbReference>
<feature type="domain" description="Trs120/TRAPPC9 N-terminal" evidence="4">
    <location>
        <begin position="186"/>
        <end position="259"/>
    </location>
</feature>
<dbReference type="Proteomes" id="UP000694416">
    <property type="component" value="Unplaced"/>
</dbReference>
<dbReference type="PANTHER" id="PTHR21512:SF5">
    <property type="entry name" value="TRAFFICKING PROTEIN PARTICLE COMPLEX SUBUNIT 9"/>
    <property type="match status" value="1"/>
</dbReference>
<dbReference type="InterPro" id="IPR058568">
    <property type="entry name" value="Ig_TRAPPC9_Trs120_4th"/>
</dbReference>
<comment type="subcellular location">
    <subcellularLocation>
        <location evidence="1">Golgi apparatus</location>
    </subcellularLocation>
</comment>
<dbReference type="InterPro" id="IPR058565">
    <property type="entry name" value="Ig_TRAPPC9_Trs120_1st"/>
</dbReference>
<feature type="domain" description="Trs120/TRAPPC9 third Ig-like" evidence="7">
    <location>
        <begin position="798"/>
        <end position="912"/>
    </location>
</feature>
<evidence type="ECO:0000313" key="10">
    <source>
        <dbReference type="Proteomes" id="UP000694416"/>
    </source>
</evidence>
<evidence type="ECO:0000256" key="3">
    <source>
        <dbReference type="ARBA" id="ARBA00023034"/>
    </source>
</evidence>
<dbReference type="Ensembl" id="ENSPTET00000038771.1">
    <property type="protein sequence ID" value="ENSPTEP00000027682.1"/>
    <property type="gene ID" value="ENSPTEG00000027488.1"/>
</dbReference>
<comment type="similarity">
    <text evidence="2">Belongs to the NIBP family.</text>
</comment>
<dbReference type="Pfam" id="PF26283">
    <property type="entry name" value="Ig_TRAPPC9-Trs120_4th"/>
    <property type="match status" value="1"/>
</dbReference>
<dbReference type="Pfam" id="PF26251">
    <property type="entry name" value="TPR_TRAPPC9-Trs120"/>
    <property type="match status" value="1"/>
</dbReference>
<feature type="domain" description="Trs120/TRAPPC9 TPR region" evidence="5">
    <location>
        <begin position="362"/>
        <end position="509"/>
    </location>
</feature>
<name>A0A8C9HWP5_9PRIM</name>
<accession>A0A8C9HWP5</accession>
<protein>
    <submittedName>
        <fullName evidence="9">Trafficking protein particle complex 9</fullName>
    </submittedName>
</protein>
<dbReference type="InterPro" id="IPR058563">
    <property type="entry name" value="Trs120_TRAPPC9_N"/>
</dbReference>